<evidence type="ECO:0000256" key="2">
    <source>
        <dbReference type="ARBA" id="ARBA00004606"/>
    </source>
</evidence>
<keyword evidence="15 23" id="KW-0482">Metalloprotease</keyword>
<dbReference type="EC" id="3.4.11.-" evidence="23"/>
<evidence type="ECO:0000256" key="15">
    <source>
        <dbReference type="ARBA" id="ARBA00023049"/>
    </source>
</evidence>
<dbReference type="PRINTS" id="PR00756">
    <property type="entry name" value="ALADIPTASE"/>
</dbReference>
<organism evidence="27 28">
    <name type="scientific">Sipha flava</name>
    <name type="common">yellow sugarcane aphid</name>
    <dbReference type="NCBI Taxonomy" id="143950"/>
    <lineage>
        <taxon>Eukaryota</taxon>
        <taxon>Metazoa</taxon>
        <taxon>Ecdysozoa</taxon>
        <taxon>Arthropoda</taxon>
        <taxon>Hexapoda</taxon>
        <taxon>Insecta</taxon>
        <taxon>Pterygota</taxon>
        <taxon>Neoptera</taxon>
        <taxon>Paraneoptera</taxon>
        <taxon>Hemiptera</taxon>
        <taxon>Sternorrhyncha</taxon>
        <taxon>Aphidomorpha</taxon>
        <taxon>Aphidoidea</taxon>
        <taxon>Aphididae</taxon>
        <taxon>Sipha</taxon>
    </lineage>
</organism>
<keyword evidence="12 21" id="KW-0862">Zinc</keyword>
<dbReference type="GO" id="GO:0005886">
    <property type="term" value="C:plasma membrane"/>
    <property type="evidence" value="ECO:0007669"/>
    <property type="project" value="UniProtKB-SubCell"/>
</dbReference>
<evidence type="ECO:0000259" key="24">
    <source>
        <dbReference type="Pfam" id="PF01433"/>
    </source>
</evidence>
<evidence type="ECO:0000313" key="27">
    <source>
        <dbReference type="Proteomes" id="UP000694846"/>
    </source>
</evidence>
<dbReference type="FunFam" id="1.10.390.10:FF:000016">
    <property type="entry name" value="Glutamyl aminopeptidase"/>
    <property type="match status" value="1"/>
</dbReference>
<evidence type="ECO:0000256" key="7">
    <source>
        <dbReference type="ARBA" id="ARBA00022670"/>
    </source>
</evidence>
<feature type="binding site" evidence="21">
    <location>
        <position position="366"/>
    </location>
    <ligand>
        <name>Zn(2+)</name>
        <dbReference type="ChEBI" id="CHEBI:29105"/>
        <note>catalytic</note>
    </ligand>
</feature>
<keyword evidence="17" id="KW-1015">Disulfide bond</keyword>
<name>A0A8B8FK66_9HEMI</name>
<keyword evidence="16" id="KW-0472">Membrane</keyword>
<dbReference type="CDD" id="cd09601">
    <property type="entry name" value="M1_APN-Q_like"/>
    <property type="match status" value="1"/>
</dbReference>
<dbReference type="GO" id="GO:0043171">
    <property type="term" value="P:peptide catabolic process"/>
    <property type="evidence" value="ECO:0007669"/>
    <property type="project" value="TreeGrafter"/>
</dbReference>
<evidence type="ECO:0000256" key="4">
    <source>
        <dbReference type="ARBA" id="ARBA00010136"/>
    </source>
</evidence>
<evidence type="ECO:0000256" key="1">
    <source>
        <dbReference type="ARBA" id="ARBA00000098"/>
    </source>
</evidence>
<feature type="binding site" evidence="21">
    <location>
        <position position="347"/>
    </location>
    <ligand>
        <name>Zn(2+)</name>
        <dbReference type="ChEBI" id="CHEBI:29105"/>
        <note>catalytic</note>
    </ligand>
</feature>
<dbReference type="InterPro" id="IPR024571">
    <property type="entry name" value="ERAP1-like_C_dom"/>
</dbReference>
<comment type="similarity">
    <text evidence="4 23">Belongs to the peptidase M1 family.</text>
</comment>
<dbReference type="GO" id="GO:0005737">
    <property type="term" value="C:cytoplasm"/>
    <property type="evidence" value="ECO:0007669"/>
    <property type="project" value="TreeGrafter"/>
</dbReference>
<keyword evidence="14" id="KW-1133">Transmembrane helix</keyword>
<evidence type="ECO:0000256" key="16">
    <source>
        <dbReference type="ARBA" id="ARBA00023136"/>
    </source>
</evidence>
<dbReference type="GO" id="GO:0005615">
    <property type="term" value="C:extracellular space"/>
    <property type="evidence" value="ECO:0007669"/>
    <property type="project" value="TreeGrafter"/>
</dbReference>
<feature type="binding site" evidence="21">
    <location>
        <position position="343"/>
    </location>
    <ligand>
        <name>Zn(2+)</name>
        <dbReference type="ChEBI" id="CHEBI:29105"/>
        <note>catalytic</note>
    </ligand>
</feature>
<keyword evidence="23" id="KW-0031">Aminopeptidase</keyword>
<evidence type="ECO:0000256" key="18">
    <source>
        <dbReference type="ARBA" id="ARBA00023180"/>
    </source>
</evidence>
<keyword evidence="10" id="KW-0732">Signal</keyword>
<dbReference type="GO" id="GO:0016285">
    <property type="term" value="F:alanyl aminopeptidase activity"/>
    <property type="evidence" value="ECO:0007669"/>
    <property type="project" value="UniProtKB-EC"/>
</dbReference>
<dbReference type="AlphaFoldDB" id="A0A8B8FK66"/>
<dbReference type="RefSeq" id="XP_025411063.1">
    <property type="nucleotide sequence ID" value="XM_025555278.1"/>
</dbReference>
<dbReference type="FunFam" id="1.25.50.20:FF:000001">
    <property type="entry name" value="Aminopeptidase"/>
    <property type="match status" value="1"/>
</dbReference>
<evidence type="ECO:0000256" key="8">
    <source>
        <dbReference type="ARBA" id="ARBA00022692"/>
    </source>
</evidence>
<evidence type="ECO:0000256" key="23">
    <source>
        <dbReference type="RuleBase" id="RU364040"/>
    </source>
</evidence>
<dbReference type="InterPro" id="IPR042097">
    <property type="entry name" value="Aminopeptidase_N-like_N_sf"/>
</dbReference>
<evidence type="ECO:0000256" key="12">
    <source>
        <dbReference type="ARBA" id="ARBA00022833"/>
    </source>
</evidence>
<evidence type="ECO:0000256" key="9">
    <source>
        <dbReference type="ARBA" id="ARBA00022723"/>
    </source>
</evidence>
<evidence type="ECO:0000256" key="22">
    <source>
        <dbReference type="PIRSR" id="PIRSR634016-4"/>
    </source>
</evidence>
<comment type="cofactor">
    <cofactor evidence="21 23">
        <name>Zn(2+)</name>
        <dbReference type="ChEBI" id="CHEBI:29105"/>
    </cofactor>
    <text evidence="21 23">Binds 1 zinc ion per subunit.</text>
</comment>
<feature type="domain" description="Aminopeptidase N-like N-terminal" evidence="26">
    <location>
        <begin position="44"/>
        <end position="235"/>
    </location>
</feature>
<dbReference type="GO" id="GO:0098552">
    <property type="term" value="C:side of membrane"/>
    <property type="evidence" value="ECO:0007669"/>
    <property type="project" value="UniProtKB-KW"/>
</dbReference>
<accession>A0A8B8FK66</accession>
<comment type="subcellular location">
    <subcellularLocation>
        <location evidence="3">Cell membrane</location>
        <topology evidence="3">Lipid-anchor</topology>
        <topology evidence="3">GPI-anchor</topology>
    </subcellularLocation>
    <subcellularLocation>
        <location evidence="2">Membrane</location>
        <topology evidence="2">Single-pass type II membrane protein</topology>
    </subcellularLocation>
</comment>
<dbReference type="InterPro" id="IPR001930">
    <property type="entry name" value="Peptidase_M1"/>
</dbReference>
<dbReference type="Pfam" id="PF01433">
    <property type="entry name" value="Peptidase_M1"/>
    <property type="match status" value="1"/>
</dbReference>
<feature type="active site" description="Proton acceptor" evidence="20">
    <location>
        <position position="344"/>
    </location>
</feature>
<keyword evidence="8" id="KW-0812">Transmembrane</keyword>
<evidence type="ECO:0000256" key="13">
    <source>
        <dbReference type="ARBA" id="ARBA00022968"/>
    </source>
</evidence>
<keyword evidence="18" id="KW-0325">Glycoprotein</keyword>
<feature type="site" description="Transition state stabilizer" evidence="22">
    <location>
        <position position="429"/>
    </location>
</feature>
<evidence type="ECO:0000256" key="3">
    <source>
        <dbReference type="ARBA" id="ARBA00004609"/>
    </source>
</evidence>
<reference evidence="28" key="1">
    <citation type="submission" date="2025-08" db="UniProtKB">
        <authorList>
            <consortium name="RefSeq"/>
        </authorList>
    </citation>
    <scope>IDENTIFICATION</scope>
    <source>
        <tissue evidence="28">Whole body</tissue>
    </source>
</reference>
<proteinExistence type="inferred from homology"/>
<dbReference type="PANTHER" id="PTHR11533:SF253">
    <property type="entry name" value="AMINOPEPTIDASE-RELATED"/>
    <property type="match status" value="1"/>
</dbReference>
<keyword evidence="7 23" id="KW-0645">Protease</keyword>
<comment type="catalytic activity">
    <reaction evidence="1">
        <text>Release of an N-terminal amino acid, Xaa-|-Yaa- from a peptide, amide or arylamide. Xaa is preferably Ala, but may be most amino acids including Pro (slow action). When a terminal hydrophobic residue is followed by a prolyl residue, the two may be released as an intact Xaa-Pro dipeptide.</text>
        <dbReference type="EC" id="3.4.11.2"/>
    </reaction>
</comment>
<keyword evidence="11 23" id="KW-0378">Hydrolase</keyword>
<sequence length="922" mass="105776">MLSLRMEFRGYVEMRFAVALFLVLGAAFARSQEVPEYRLPTTFKPISYRLDVTTHLENKFTFEGVVDIKITCLKATNTVVLHSNNLNIDTKGVAVSDGGGKVVPVTGVGFVTKTELMHVKCAEKFKPGNEYVLTVPFMGNITDDLVGYYRSSYVDKETNQTRWLAVTQFEPADARRAFPCFDEPALKATFKIRLGRRKHLTSVSNMRLLKSTPMPSNPDYVIDEFEESVPMSTYLVAYMVSDFAYVESKNPEEEVKFRIVARKDAIGQTELAKNAGPLVLKYYEDYFDEKFPLSKQDMVAIPDFSAGAMENWGLVTYRETALLIDPNVATIDNIHRVAEVIAHELAHQWFGNLVTMKWWTDLWLNEGFATYVAARGVDYLYPEWNSFQLENVQNFLQVLDLDSLQSSHPVSVTVGHPDEIAQIFDTISYTKGSFLLHMMNTFLGEETFKQGIRNYIDKHKFSNAEQDDLWSSLTEEAHKEGSLDPNITVKEIMDTWTLQTGYPVLKVVRDYAAGSVTLKQERFLTIQPNSTDKKSCWWIPLTWTTSSVADFSQTKAESWLNCNTKNYTIPLEIDDEWVIFNMQIAGLYRVSYDTRNWMGIITLLNNPDEFETIPTLNRVQLIDDAFSFSQIGELDYGITFQLLKYLKHEKEYVPWLAALGGLGPINQLMKRTPNQGLFQNYMQRLLANLYKRFGNMTVELDGFEEIRFKNLVIAQACRHKIKDCTEQALALFKQWMKTNDPDTNNILPRELKTIIYCQAIKAGGAEEWDFLWERYQRSNVGSEKAKLLSSLGCSSETWLLNRYLNWTIGENAIIRKQDAITVFYSIASSDIGYYVAKDFLYRKIADISEYFQPRGDRVGRYVKVIGSQMKTKEELEELNTFISKSSAYLKGADLTINQTIETVKINTGWTSKFYHKIINHMV</sequence>
<evidence type="ECO:0000256" key="19">
    <source>
        <dbReference type="ARBA" id="ARBA00023288"/>
    </source>
</evidence>
<dbReference type="Pfam" id="PF11838">
    <property type="entry name" value="ERAP1_C"/>
    <property type="match status" value="1"/>
</dbReference>
<dbReference type="Gene3D" id="1.25.50.20">
    <property type="match status" value="1"/>
</dbReference>
<keyword evidence="13" id="KW-0735">Signal-anchor</keyword>
<dbReference type="GO" id="GO:0042277">
    <property type="term" value="F:peptide binding"/>
    <property type="evidence" value="ECO:0007669"/>
    <property type="project" value="TreeGrafter"/>
</dbReference>
<keyword evidence="9 21" id="KW-0479">Metal-binding</keyword>
<dbReference type="InterPro" id="IPR014782">
    <property type="entry name" value="Peptidase_M1_dom"/>
</dbReference>
<dbReference type="Gene3D" id="2.60.40.1730">
    <property type="entry name" value="tricorn interacting facor f3 domain"/>
    <property type="match status" value="1"/>
</dbReference>
<protein>
    <recommendedName>
        <fullName evidence="23">Aminopeptidase</fullName>
        <ecNumber evidence="23">3.4.11.-</ecNumber>
    </recommendedName>
</protein>
<evidence type="ECO:0000256" key="21">
    <source>
        <dbReference type="PIRSR" id="PIRSR634016-3"/>
    </source>
</evidence>
<evidence type="ECO:0000256" key="20">
    <source>
        <dbReference type="PIRSR" id="PIRSR634016-1"/>
    </source>
</evidence>
<evidence type="ECO:0000256" key="5">
    <source>
        <dbReference type="ARBA" id="ARBA00022475"/>
    </source>
</evidence>
<dbReference type="Gene3D" id="1.10.390.10">
    <property type="entry name" value="Neutral Protease Domain 2"/>
    <property type="match status" value="1"/>
</dbReference>
<evidence type="ECO:0000313" key="28">
    <source>
        <dbReference type="RefSeq" id="XP_025411063.1"/>
    </source>
</evidence>
<evidence type="ECO:0000256" key="6">
    <source>
        <dbReference type="ARBA" id="ARBA00022622"/>
    </source>
</evidence>
<dbReference type="OrthoDB" id="510539at2759"/>
<keyword evidence="19" id="KW-0449">Lipoprotein</keyword>
<dbReference type="InterPro" id="IPR045357">
    <property type="entry name" value="Aminopeptidase_N-like_N"/>
</dbReference>
<evidence type="ECO:0000259" key="26">
    <source>
        <dbReference type="Pfam" id="PF17900"/>
    </source>
</evidence>
<dbReference type="InterPro" id="IPR034016">
    <property type="entry name" value="M1_APN-typ"/>
</dbReference>
<dbReference type="FunFam" id="2.60.40.1910:FF:000008">
    <property type="entry name" value="Aminopeptidase"/>
    <property type="match status" value="1"/>
</dbReference>
<keyword evidence="27" id="KW-1185">Reference proteome</keyword>
<dbReference type="InterPro" id="IPR027268">
    <property type="entry name" value="Peptidase_M4/M1_CTD_sf"/>
</dbReference>
<dbReference type="GO" id="GO:0006508">
    <property type="term" value="P:proteolysis"/>
    <property type="evidence" value="ECO:0007669"/>
    <property type="project" value="UniProtKB-KW"/>
</dbReference>
<gene>
    <name evidence="28" type="primary">LOC112683996</name>
</gene>
<dbReference type="GO" id="GO:0008270">
    <property type="term" value="F:zinc ion binding"/>
    <property type="evidence" value="ECO:0007669"/>
    <property type="project" value="UniProtKB-UniRule"/>
</dbReference>
<keyword evidence="6" id="KW-0336">GPI-anchor</keyword>
<dbReference type="PANTHER" id="PTHR11533">
    <property type="entry name" value="PROTEASE M1 ZINC METALLOPROTEASE"/>
    <property type="match status" value="1"/>
</dbReference>
<dbReference type="FunFam" id="2.60.40.1730:FF:000012">
    <property type="entry name" value="Aminopeptidase N"/>
    <property type="match status" value="1"/>
</dbReference>
<keyword evidence="5" id="KW-1003">Cell membrane</keyword>
<evidence type="ECO:0000259" key="25">
    <source>
        <dbReference type="Pfam" id="PF11838"/>
    </source>
</evidence>
<feature type="domain" description="Peptidase M1 membrane alanine aminopeptidase" evidence="24">
    <location>
        <begin position="278"/>
        <end position="496"/>
    </location>
</feature>
<evidence type="ECO:0000256" key="14">
    <source>
        <dbReference type="ARBA" id="ARBA00022989"/>
    </source>
</evidence>
<dbReference type="SUPFAM" id="SSF63737">
    <property type="entry name" value="Leukotriene A4 hydrolase N-terminal domain"/>
    <property type="match status" value="1"/>
</dbReference>
<dbReference type="SUPFAM" id="SSF55486">
    <property type="entry name" value="Metalloproteases ('zincins'), catalytic domain"/>
    <property type="match status" value="1"/>
</dbReference>
<dbReference type="GeneID" id="112683996"/>
<dbReference type="InterPro" id="IPR050344">
    <property type="entry name" value="Peptidase_M1_aminopeptidases"/>
</dbReference>
<dbReference type="Gene3D" id="2.60.40.1910">
    <property type="match status" value="1"/>
</dbReference>
<evidence type="ECO:0000256" key="10">
    <source>
        <dbReference type="ARBA" id="ARBA00022729"/>
    </source>
</evidence>
<dbReference type="GO" id="GO:0070006">
    <property type="term" value="F:metalloaminopeptidase activity"/>
    <property type="evidence" value="ECO:0007669"/>
    <property type="project" value="TreeGrafter"/>
</dbReference>
<evidence type="ECO:0000256" key="17">
    <source>
        <dbReference type="ARBA" id="ARBA00023157"/>
    </source>
</evidence>
<dbReference type="Proteomes" id="UP000694846">
    <property type="component" value="Unplaced"/>
</dbReference>
<evidence type="ECO:0000256" key="11">
    <source>
        <dbReference type="ARBA" id="ARBA00022801"/>
    </source>
</evidence>
<feature type="domain" description="ERAP1-like C-terminal" evidence="25">
    <location>
        <begin position="577"/>
        <end position="904"/>
    </location>
</feature>
<dbReference type="Pfam" id="PF17900">
    <property type="entry name" value="Peptidase_M1_N"/>
    <property type="match status" value="1"/>
</dbReference>